<dbReference type="OrthoDB" id="8060654at2759"/>
<name>A0A6P4I2Z4_DROKI</name>
<gene>
    <name evidence="3" type="primary">LOC108075383</name>
</gene>
<proteinExistence type="predicted"/>
<keyword evidence="1" id="KW-0732">Signal</keyword>
<feature type="signal peptide" evidence="1">
    <location>
        <begin position="1"/>
        <end position="25"/>
    </location>
</feature>
<evidence type="ECO:0000313" key="3">
    <source>
        <dbReference type="RefSeq" id="XP_017023282.1"/>
    </source>
</evidence>
<dbReference type="Proteomes" id="UP001652661">
    <property type="component" value="Chromosome 3R"/>
</dbReference>
<dbReference type="OMA" id="GMDESQF"/>
<protein>
    <submittedName>
        <fullName evidence="3">Uncharacterized protein</fullName>
    </submittedName>
</protein>
<dbReference type="AlphaFoldDB" id="A0A6P4I2Z4"/>
<organism evidence="2 3">
    <name type="scientific">Drosophila kikkawai</name>
    <name type="common">Fruit fly</name>
    <dbReference type="NCBI Taxonomy" id="30033"/>
    <lineage>
        <taxon>Eukaryota</taxon>
        <taxon>Metazoa</taxon>
        <taxon>Ecdysozoa</taxon>
        <taxon>Arthropoda</taxon>
        <taxon>Hexapoda</taxon>
        <taxon>Insecta</taxon>
        <taxon>Pterygota</taxon>
        <taxon>Neoptera</taxon>
        <taxon>Endopterygota</taxon>
        <taxon>Diptera</taxon>
        <taxon>Brachycera</taxon>
        <taxon>Muscomorpha</taxon>
        <taxon>Ephydroidea</taxon>
        <taxon>Drosophilidae</taxon>
        <taxon>Drosophila</taxon>
        <taxon>Sophophora</taxon>
    </lineage>
</organism>
<feature type="chain" id="PRO_5028469658" evidence="1">
    <location>
        <begin position="26"/>
        <end position="178"/>
    </location>
</feature>
<reference evidence="3" key="1">
    <citation type="submission" date="2025-08" db="UniProtKB">
        <authorList>
            <consortium name="RefSeq"/>
        </authorList>
    </citation>
    <scope>IDENTIFICATION</scope>
    <source>
        <strain evidence="3">14028-0561.14</strain>
        <tissue evidence="3">Whole fly</tissue>
    </source>
</reference>
<evidence type="ECO:0000256" key="1">
    <source>
        <dbReference type="SAM" id="SignalP"/>
    </source>
</evidence>
<dbReference type="RefSeq" id="XP_017023282.1">
    <property type="nucleotide sequence ID" value="XM_017167793.3"/>
</dbReference>
<sequence length="178" mass="20250">MAGQHNKRMVLLSCSLAVFLGISEALPRYSRPRDLGTAASISSFAYAPRPQEPLALTGNYNLIMPDYYDHHPAESMQLQNFANFYDAQMSPGADLGMEESQFLANTPVYRPPQPLTAQEERIRQQVPHVDVVREKKTLLKLKKGNTQPKGPDHQEWDQFDYDLYSLNPGDSKKYNYDV</sequence>
<keyword evidence="2" id="KW-1185">Reference proteome</keyword>
<evidence type="ECO:0000313" key="2">
    <source>
        <dbReference type="Proteomes" id="UP001652661"/>
    </source>
</evidence>
<dbReference type="GeneID" id="108075383"/>
<accession>A0A6P4I2Z4</accession>